<keyword evidence="4" id="KW-0858">Xylan degradation</keyword>
<feature type="domain" description="AB hydrolase-1" evidence="10">
    <location>
        <begin position="79"/>
        <end position="323"/>
    </location>
</feature>
<evidence type="ECO:0000256" key="6">
    <source>
        <dbReference type="ARBA" id="ARBA00022801"/>
    </source>
</evidence>
<keyword evidence="12" id="KW-1185">Reference proteome</keyword>
<name>A0ABW7G3U9_9BURK</name>
<comment type="caution">
    <text evidence="11">The sequence shown here is derived from an EMBL/GenBank/DDBJ whole genome shotgun (WGS) entry which is preliminary data.</text>
</comment>
<dbReference type="Proteomes" id="UP001606305">
    <property type="component" value="Unassembled WGS sequence"/>
</dbReference>
<reference evidence="11 12" key="1">
    <citation type="submission" date="2024-09" db="EMBL/GenBank/DDBJ databases">
        <title>Novel species of the genus Pelomonas and Roseateles isolated from streams.</title>
        <authorList>
            <person name="Lu H."/>
        </authorList>
    </citation>
    <scope>NUCLEOTIDE SEQUENCE [LARGE SCALE GENOMIC DNA]</scope>
    <source>
        <strain evidence="11 12">BYS96W</strain>
    </source>
</reference>
<comment type="function">
    <text evidence="9">Involved in degradation of plant cell walls. Hydrolyzes the feruloyl-arabinose ester bond in arabinoxylans, and the feruloyl-galactose ester bond in pectin. Active against paranitrophenyl-acetate, methyl ferulate and wheat arabinoxylan.</text>
</comment>
<evidence type="ECO:0000259" key="10">
    <source>
        <dbReference type="Pfam" id="PF12697"/>
    </source>
</evidence>
<evidence type="ECO:0000256" key="2">
    <source>
        <dbReference type="ARBA" id="ARBA00010278"/>
    </source>
</evidence>
<keyword evidence="8" id="KW-0624">Polysaccharide degradation</keyword>
<dbReference type="EMBL" id="JBIGIA010000004">
    <property type="protein sequence ID" value="MFG6456590.1"/>
    <property type="molecule type" value="Genomic_DNA"/>
</dbReference>
<dbReference type="GO" id="GO:0016787">
    <property type="term" value="F:hydrolase activity"/>
    <property type="evidence" value="ECO:0007669"/>
    <property type="project" value="UniProtKB-KW"/>
</dbReference>
<dbReference type="PROSITE" id="PS51257">
    <property type="entry name" value="PROKAR_LIPOPROTEIN"/>
    <property type="match status" value="1"/>
</dbReference>
<dbReference type="InterPro" id="IPR000073">
    <property type="entry name" value="AB_hydrolase_1"/>
</dbReference>
<dbReference type="InterPro" id="IPR029058">
    <property type="entry name" value="AB_hydrolase_fold"/>
</dbReference>
<comment type="similarity">
    <text evidence="2">Belongs to the faeC family.</text>
</comment>
<evidence type="ECO:0000256" key="8">
    <source>
        <dbReference type="ARBA" id="ARBA00023326"/>
    </source>
</evidence>
<evidence type="ECO:0000256" key="4">
    <source>
        <dbReference type="ARBA" id="ARBA00022651"/>
    </source>
</evidence>
<keyword evidence="6 11" id="KW-0378">Hydrolase</keyword>
<evidence type="ECO:0000313" key="11">
    <source>
        <dbReference type="EMBL" id="MFG6456590.1"/>
    </source>
</evidence>
<dbReference type="SUPFAM" id="SSF53474">
    <property type="entry name" value="alpha/beta-Hydrolases"/>
    <property type="match status" value="1"/>
</dbReference>
<sequence>MQDPRPHRFAPALAGLLLTLGLAGCGGGGSDDSGSTTSATSTSSGDTTAAAVDRLQAITLPGYPHAINVYRTAGAQRAIVLLHGGGGDLHAVAYQVGLNSSAAYTTLNTINWAWLDANKVTLVIPQGQHIPSNPGATTWSNYAMNSGQDDKGFLQALAAKVRSDYGLADITLMGHSMGGAMTNRLWCESNGSFNRFVSLAGPLSSTVGQAVTPCSPGSAPAPYMGIIGDSDSVMQTSGAWEAVTWTVNPAVVASSIEAWLNNVVIGEFHQQQARTALTCHGTLGSNDFTTSGNVDTWSTCSGRLVLKRVRGADHAVASLDAQMGSASNLDVMNAVMAFAAAN</sequence>
<dbReference type="Gene3D" id="3.40.50.1820">
    <property type="entry name" value="alpha/beta hydrolase"/>
    <property type="match status" value="1"/>
</dbReference>
<evidence type="ECO:0000256" key="7">
    <source>
        <dbReference type="ARBA" id="ARBA00023277"/>
    </source>
</evidence>
<dbReference type="PANTHER" id="PTHR38050">
    <property type="match status" value="1"/>
</dbReference>
<keyword evidence="3" id="KW-0964">Secreted</keyword>
<dbReference type="InterPro" id="IPR043595">
    <property type="entry name" value="FaeB/C/D"/>
</dbReference>
<evidence type="ECO:0000256" key="1">
    <source>
        <dbReference type="ARBA" id="ARBA00004613"/>
    </source>
</evidence>
<comment type="subcellular location">
    <subcellularLocation>
        <location evidence="1">Secreted</location>
    </subcellularLocation>
</comment>
<protein>
    <submittedName>
        <fullName evidence="11">Alpha/beta fold hydrolase</fullName>
    </submittedName>
</protein>
<dbReference type="PANTHER" id="PTHR38050:SF1">
    <property type="entry name" value="FERULOYL ESTERASE C"/>
    <property type="match status" value="1"/>
</dbReference>
<gene>
    <name evidence="11" type="ORF">ACG00X_07075</name>
</gene>
<evidence type="ECO:0000256" key="5">
    <source>
        <dbReference type="ARBA" id="ARBA00022729"/>
    </source>
</evidence>
<proteinExistence type="inferred from homology"/>
<dbReference type="RefSeq" id="WP_394487352.1">
    <property type="nucleotide sequence ID" value="NZ_JBIGIA010000004.1"/>
</dbReference>
<dbReference type="Pfam" id="PF12697">
    <property type="entry name" value="Abhydrolase_6"/>
    <property type="match status" value="1"/>
</dbReference>
<accession>A0ABW7G3U9</accession>
<evidence type="ECO:0000256" key="9">
    <source>
        <dbReference type="ARBA" id="ARBA00025250"/>
    </source>
</evidence>
<evidence type="ECO:0000313" key="12">
    <source>
        <dbReference type="Proteomes" id="UP001606305"/>
    </source>
</evidence>
<evidence type="ECO:0000256" key="3">
    <source>
        <dbReference type="ARBA" id="ARBA00022525"/>
    </source>
</evidence>
<organism evidence="11 12">
    <name type="scientific">Pelomonas nitida</name>
    <dbReference type="NCBI Taxonomy" id="3299027"/>
    <lineage>
        <taxon>Bacteria</taxon>
        <taxon>Pseudomonadati</taxon>
        <taxon>Pseudomonadota</taxon>
        <taxon>Betaproteobacteria</taxon>
        <taxon>Burkholderiales</taxon>
        <taxon>Sphaerotilaceae</taxon>
        <taxon>Roseateles</taxon>
    </lineage>
</organism>
<keyword evidence="7" id="KW-0119">Carbohydrate metabolism</keyword>
<keyword evidence="5" id="KW-0732">Signal</keyword>